<accession>A0A1Q4HEP4</accession>
<dbReference type="InterPro" id="IPR040701">
    <property type="entry name" value="Bact_RF_family2"/>
</dbReference>
<organism evidence="2 4">
    <name type="scientific">Mycolicibacterium diernhoferi</name>
    <dbReference type="NCBI Taxonomy" id="1801"/>
    <lineage>
        <taxon>Bacteria</taxon>
        <taxon>Bacillati</taxon>
        <taxon>Actinomycetota</taxon>
        <taxon>Actinomycetes</taxon>
        <taxon>Mycobacteriales</taxon>
        <taxon>Mycobacteriaceae</taxon>
        <taxon>Mycolicibacterium</taxon>
    </lineage>
</organism>
<proteinExistence type="predicted"/>
<dbReference type="STRING" id="1801.BRW64_11475"/>
<evidence type="ECO:0000313" key="3">
    <source>
        <dbReference type="Proteomes" id="UP000191039"/>
    </source>
</evidence>
<name>A0A1Q4HEP4_9MYCO</name>
<gene>
    <name evidence="1" type="ORF">BV510_07205</name>
    <name evidence="2" type="ORF">CRI78_10565</name>
</gene>
<dbReference type="EMBL" id="PDCR01000011">
    <property type="protein sequence ID" value="PEG54620.1"/>
    <property type="molecule type" value="Genomic_DNA"/>
</dbReference>
<dbReference type="Pfam" id="PF18844">
    <property type="entry name" value="baeRF_family2"/>
    <property type="match status" value="1"/>
</dbReference>
<sequence>MRTDRLRGLLDSAGPFVSLHFDDSHATHDSARQAESRWSAMHRQLKDSGVPEQLMAAVRNAVLTRAPSVGHLGRLLIAAQDRVLLDERLGVAPPATQIRVSIYPYLLPLCDSTSTQPPHVFAAVDHLGADLTVHAEHGVSVETVVGPGFPVHKPASAGWHGYADAEGSVEESARVNARTVADRITTIVDQIGAQLVFVCGEVRARTDIMSALAPRVRALVVPLAAGAHGSRAPELEFADRLAAEFARRGRAEIDAAVTKIKSELARESGAAVQGLSAVCTALREGAVATLVIGRLRGATVVVGRALTAIAADPDSLSEFGEPPRHTALADEALPFVAVATHASIVRTTDEAGLWDGVGALLRYTPHDSRA</sequence>
<protein>
    <recommendedName>
        <fullName evidence="5">Peptide chain release factor 1</fullName>
    </recommendedName>
</protein>
<dbReference type="EMBL" id="MIJD01000051">
    <property type="protein sequence ID" value="OPE55014.1"/>
    <property type="molecule type" value="Genomic_DNA"/>
</dbReference>
<evidence type="ECO:0000313" key="4">
    <source>
        <dbReference type="Proteomes" id="UP000220340"/>
    </source>
</evidence>
<dbReference type="RefSeq" id="WP_073856366.1">
    <property type="nucleotide sequence ID" value="NZ_BAAATC010000020.1"/>
</dbReference>
<evidence type="ECO:0000313" key="2">
    <source>
        <dbReference type="EMBL" id="PEG54620.1"/>
    </source>
</evidence>
<keyword evidence="4" id="KW-1185">Reference proteome</keyword>
<evidence type="ECO:0000313" key="1">
    <source>
        <dbReference type="EMBL" id="OPE55014.1"/>
    </source>
</evidence>
<reference evidence="1 3" key="1">
    <citation type="submission" date="2016-09" db="EMBL/GenBank/DDBJ databases">
        <title>genome sequences of unsequenced Mycobacteria.</title>
        <authorList>
            <person name="Greninger A.L."/>
            <person name="Jerome K.R."/>
            <person name="Mcnair B."/>
            <person name="Wallis C."/>
            <person name="Fang F."/>
        </authorList>
    </citation>
    <scope>NUCLEOTIDE SEQUENCE [LARGE SCALE GENOMIC DNA]</scope>
    <source>
        <strain evidence="1 3">BM1</strain>
    </source>
</reference>
<evidence type="ECO:0008006" key="5">
    <source>
        <dbReference type="Google" id="ProtNLM"/>
    </source>
</evidence>
<dbReference type="Proteomes" id="UP000220340">
    <property type="component" value="Unassembled WGS sequence"/>
</dbReference>
<dbReference type="Proteomes" id="UP000191039">
    <property type="component" value="Unassembled WGS sequence"/>
</dbReference>
<dbReference type="AlphaFoldDB" id="A0A1Q4HEP4"/>
<comment type="caution">
    <text evidence="2">The sequence shown here is derived from an EMBL/GenBank/DDBJ whole genome shotgun (WGS) entry which is preliminary data.</text>
</comment>
<dbReference type="OrthoDB" id="5179393at2"/>
<reference evidence="2 4" key="2">
    <citation type="submission" date="2017-10" db="EMBL/GenBank/DDBJ databases">
        <title>The new phylogeny of genus Mycobacterium.</title>
        <authorList>
            <person name="Tortoli E."/>
            <person name="Trovato A."/>
            <person name="Cirillo D.M."/>
        </authorList>
    </citation>
    <scope>NUCLEOTIDE SEQUENCE [LARGE SCALE GENOMIC DNA]</scope>
    <source>
        <strain evidence="2 4">IP141170001</strain>
    </source>
</reference>